<evidence type="ECO:0000313" key="8">
    <source>
        <dbReference type="Proteomes" id="UP000202922"/>
    </source>
</evidence>
<dbReference type="RefSeq" id="WP_093967812.1">
    <property type="nucleotide sequence ID" value="NZ_FXYE01000002.1"/>
</dbReference>
<keyword evidence="4 7" id="KW-0808">Transferase</keyword>
<dbReference type="InterPro" id="IPR046977">
    <property type="entry name" value="RsmC/RlmG"/>
</dbReference>
<keyword evidence="8" id="KW-1185">Reference proteome</keyword>
<name>A0A238KQE1_9RHOB</name>
<dbReference type="CDD" id="cd02440">
    <property type="entry name" value="AdoMet_MTases"/>
    <property type="match status" value="1"/>
</dbReference>
<reference evidence="8" key="1">
    <citation type="submission" date="2017-05" db="EMBL/GenBank/DDBJ databases">
        <authorList>
            <person name="Rodrigo-Torres L."/>
            <person name="Arahal R. D."/>
            <person name="Lucena T."/>
        </authorList>
    </citation>
    <scope>NUCLEOTIDE SEQUENCE [LARGE SCALE GENOMIC DNA]</scope>
    <source>
        <strain evidence="8">CECT 8621</strain>
    </source>
</reference>
<dbReference type="InterPro" id="IPR007848">
    <property type="entry name" value="Small_mtfrase_dom"/>
</dbReference>
<dbReference type="GO" id="GO:0003676">
    <property type="term" value="F:nucleic acid binding"/>
    <property type="evidence" value="ECO:0007669"/>
    <property type="project" value="InterPro"/>
</dbReference>
<protein>
    <submittedName>
        <fullName evidence="7">Ribosomal RNA large subunit methyltransferase G</fullName>
        <ecNumber evidence="7">2.1.1.174</ecNumber>
    </submittedName>
</protein>
<keyword evidence="1" id="KW-0963">Cytoplasm</keyword>
<evidence type="ECO:0000256" key="5">
    <source>
        <dbReference type="ARBA" id="ARBA00022691"/>
    </source>
</evidence>
<evidence type="ECO:0000256" key="2">
    <source>
        <dbReference type="ARBA" id="ARBA00022552"/>
    </source>
</evidence>
<dbReference type="PANTHER" id="PTHR47816:SF4">
    <property type="entry name" value="RIBOSOMAL RNA SMALL SUBUNIT METHYLTRANSFERASE C"/>
    <property type="match status" value="1"/>
</dbReference>
<dbReference type="InterPro" id="IPR002052">
    <property type="entry name" value="DNA_methylase_N6_adenine_CS"/>
</dbReference>
<keyword evidence="5" id="KW-0949">S-adenosyl-L-methionine</keyword>
<dbReference type="SUPFAM" id="SSF53335">
    <property type="entry name" value="S-adenosyl-L-methionine-dependent methyltransferases"/>
    <property type="match status" value="1"/>
</dbReference>
<evidence type="ECO:0000256" key="1">
    <source>
        <dbReference type="ARBA" id="ARBA00022490"/>
    </source>
</evidence>
<dbReference type="InterPro" id="IPR029063">
    <property type="entry name" value="SAM-dependent_MTases_sf"/>
</dbReference>
<dbReference type="PROSITE" id="PS00092">
    <property type="entry name" value="N6_MTASE"/>
    <property type="match status" value="1"/>
</dbReference>
<dbReference type="PANTHER" id="PTHR47816">
    <property type="entry name" value="RIBOSOMAL RNA SMALL SUBUNIT METHYLTRANSFERASE C"/>
    <property type="match status" value="1"/>
</dbReference>
<accession>A0A238KQE1</accession>
<dbReference type="EMBL" id="FXYE01000002">
    <property type="protein sequence ID" value="SMX45033.1"/>
    <property type="molecule type" value="Genomic_DNA"/>
</dbReference>
<dbReference type="GO" id="GO:0052916">
    <property type="term" value="F:23S rRNA (guanine(1835)-N(2))-methyltransferase activity"/>
    <property type="evidence" value="ECO:0007669"/>
    <property type="project" value="UniProtKB-EC"/>
</dbReference>
<dbReference type="EC" id="2.1.1.174" evidence="7"/>
<dbReference type="Pfam" id="PF05175">
    <property type="entry name" value="MTS"/>
    <property type="match status" value="1"/>
</dbReference>
<dbReference type="Proteomes" id="UP000202922">
    <property type="component" value="Unassembled WGS sequence"/>
</dbReference>
<evidence type="ECO:0000313" key="7">
    <source>
        <dbReference type="EMBL" id="SMX45033.1"/>
    </source>
</evidence>
<dbReference type="Gene3D" id="3.40.50.150">
    <property type="entry name" value="Vaccinia Virus protein VP39"/>
    <property type="match status" value="2"/>
</dbReference>
<dbReference type="AlphaFoldDB" id="A0A238KQE1"/>
<evidence type="ECO:0000259" key="6">
    <source>
        <dbReference type="Pfam" id="PF05175"/>
    </source>
</evidence>
<dbReference type="OrthoDB" id="9816072at2"/>
<gene>
    <name evidence="7" type="primary">rlmG</name>
    <name evidence="7" type="ORF">COL8621_02699</name>
</gene>
<feature type="domain" description="Methyltransferase small" evidence="6">
    <location>
        <begin position="157"/>
        <end position="319"/>
    </location>
</feature>
<evidence type="ECO:0000256" key="4">
    <source>
        <dbReference type="ARBA" id="ARBA00022679"/>
    </source>
</evidence>
<evidence type="ECO:0000256" key="3">
    <source>
        <dbReference type="ARBA" id="ARBA00022603"/>
    </source>
</evidence>
<proteinExistence type="predicted"/>
<organism evidence="7 8">
    <name type="scientific">Actibacterium lipolyticum</name>
    <dbReference type="NCBI Taxonomy" id="1524263"/>
    <lineage>
        <taxon>Bacteria</taxon>
        <taxon>Pseudomonadati</taxon>
        <taxon>Pseudomonadota</taxon>
        <taxon>Alphaproteobacteria</taxon>
        <taxon>Rhodobacterales</taxon>
        <taxon>Roseobacteraceae</taxon>
        <taxon>Actibacterium</taxon>
    </lineage>
</organism>
<keyword evidence="3 7" id="KW-0489">Methyltransferase</keyword>
<sequence>MRNSRLSIAIDDLNLPDEGTIAVFRPRSDTDLSALPKERVQIIQGFKPDYDVWAARGFDCTVAPSGPYAAALIFVPRAKAEVRALLATANEVAAGGLVIVDGQKTDGIDSLLKECRKRTDVAAPLSKAHGKLFWFPADAAAFADLAPSTTTQLPEGFQTAPGVFSADAVDRGSAMLADALPPKLKGRVADLGAGWGYLAAQVLDRAGISELHLIEAEHAALECAKSNVTDPRAQFHWADATQFTPATKFDVVISNPPFHTSRAADPNLGVAFLAAAARMLTTSGQLWIVANRHLPYERSLAELFIEVEEVAGDAAFKILHAKRPISAARRGR</sequence>
<keyword evidence="2" id="KW-0698">rRNA processing</keyword>